<organism evidence="4 5">
    <name type="scientific">Ideonella dechloratans</name>
    <dbReference type="NCBI Taxonomy" id="36863"/>
    <lineage>
        <taxon>Bacteria</taxon>
        <taxon>Pseudomonadati</taxon>
        <taxon>Pseudomonadota</taxon>
        <taxon>Betaproteobacteria</taxon>
        <taxon>Burkholderiales</taxon>
        <taxon>Sphaerotilaceae</taxon>
        <taxon>Ideonella</taxon>
    </lineage>
</organism>
<comment type="caution">
    <text evidence="4">The sequence shown here is derived from an EMBL/GenBank/DDBJ whole genome shotgun (WGS) entry which is preliminary data.</text>
</comment>
<dbReference type="GO" id="GO:0046872">
    <property type="term" value="F:metal ion binding"/>
    <property type="evidence" value="ECO:0007669"/>
    <property type="project" value="UniProtKB-KW"/>
</dbReference>
<keyword evidence="5" id="KW-1185">Reference proteome</keyword>
<keyword evidence="3" id="KW-0408">Iron</keyword>
<dbReference type="AlphaFoldDB" id="A0A643FGK6"/>
<evidence type="ECO:0000256" key="2">
    <source>
        <dbReference type="ARBA" id="ARBA00022723"/>
    </source>
</evidence>
<accession>A0A643FGK6</accession>
<name>A0A643FGK6_IDEDE</name>
<dbReference type="OrthoDB" id="212165at2"/>
<evidence type="ECO:0000256" key="3">
    <source>
        <dbReference type="ARBA" id="ARBA00023004"/>
    </source>
</evidence>
<protein>
    <submittedName>
        <fullName evidence="4">Chlorite dismutase</fullName>
    </submittedName>
</protein>
<dbReference type="Proteomes" id="UP000430120">
    <property type="component" value="Unassembled WGS sequence"/>
</dbReference>
<keyword evidence="2" id="KW-0479">Metal-binding</keyword>
<proteinExistence type="predicted"/>
<dbReference type="SUPFAM" id="SSF54909">
    <property type="entry name" value="Dimeric alpha+beta barrel"/>
    <property type="match status" value="1"/>
</dbReference>
<dbReference type="InterPro" id="IPR010644">
    <property type="entry name" value="ChdC/CLD"/>
</dbReference>
<dbReference type="Pfam" id="PF06778">
    <property type="entry name" value="Chlor_dismutase"/>
    <property type="match status" value="1"/>
</dbReference>
<dbReference type="Gene3D" id="3.30.70.3420">
    <property type="match status" value="1"/>
</dbReference>
<evidence type="ECO:0000313" key="5">
    <source>
        <dbReference type="Proteomes" id="UP000430120"/>
    </source>
</evidence>
<keyword evidence="1" id="KW-0349">Heme</keyword>
<gene>
    <name evidence="4" type="ORF">F7Q92_03055</name>
</gene>
<reference evidence="4 5" key="1">
    <citation type="submission" date="2019-09" db="EMBL/GenBank/DDBJ databases">
        <title>Draft genome sequences of 48 bacterial type strains from the CCUG.</title>
        <authorList>
            <person name="Tunovic T."/>
            <person name="Pineiro-Iglesias B."/>
            <person name="Unosson C."/>
            <person name="Inganas E."/>
            <person name="Ohlen M."/>
            <person name="Cardew S."/>
            <person name="Jensie-Markopoulos S."/>
            <person name="Salva-Serra F."/>
            <person name="Jaen-Luchoro D."/>
            <person name="Karlsson R."/>
            <person name="Svensson-Stadler L."/>
            <person name="Chun J."/>
            <person name="Moore E."/>
        </authorList>
    </citation>
    <scope>NUCLEOTIDE SEQUENCE [LARGE SCALE GENOMIC DNA]</scope>
    <source>
        <strain evidence="4 5">CCUG 30977</strain>
    </source>
</reference>
<evidence type="ECO:0000313" key="4">
    <source>
        <dbReference type="EMBL" id="KAB0584505.1"/>
    </source>
</evidence>
<dbReference type="InterPro" id="IPR011008">
    <property type="entry name" value="Dimeric_a/b-barrel"/>
</dbReference>
<dbReference type="GO" id="GO:0016491">
    <property type="term" value="F:oxidoreductase activity"/>
    <property type="evidence" value="ECO:0007669"/>
    <property type="project" value="InterPro"/>
</dbReference>
<dbReference type="GO" id="GO:0020037">
    <property type="term" value="F:heme binding"/>
    <property type="evidence" value="ECO:0007669"/>
    <property type="project" value="InterPro"/>
</dbReference>
<dbReference type="RefSeq" id="WP_151122446.1">
    <property type="nucleotide sequence ID" value="NZ_CP088081.1"/>
</dbReference>
<sequence>MTNRIFTFVGGSSGKWRVRSQLPFIGQALPPVSFIEVINAIESAPAGGWALRGITSNDRYVVRTEKQELVSKQEGLGRPEATYAALIPIRKTTAWWALTQDERRTIFEERSQHMRIGMRYLPPIARRLHHCRDLAEPEAFDFLTWFEYRPDHESAFEELLVELRASEEWKYVDHEVDIRLVNSAA</sequence>
<dbReference type="EMBL" id="VZPB01000005">
    <property type="protein sequence ID" value="KAB0584505.1"/>
    <property type="molecule type" value="Genomic_DNA"/>
</dbReference>
<evidence type="ECO:0000256" key="1">
    <source>
        <dbReference type="ARBA" id="ARBA00022617"/>
    </source>
</evidence>